<organism evidence="1 2">
    <name type="scientific">Coprococcus eutactus</name>
    <dbReference type="NCBI Taxonomy" id="33043"/>
    <lineage>
        <taxon>Bacteria</taxon>
        <taxon>Bacillati</taxon>
        <taxon>Bacillota</taxon>
        <taxon>Clostridia</taxon>
        <taxon>Lachnospirales</taxon>
        <taxon>Lachnospiraceae</taxon>
        <taxon>Coprococcus</taxon>
    </lineage>
</organism>
<gene>
    <name evidence="1" type="ORF">COEU31_14530</name>
</gene>
<reference evidence="1" key="1">
    <citation type="submission" date="2020-06" db="EMBL/GenBank/DDBJ databases">
        <title>Characterization of fructooligosaccharide metabolism and fructooligosaccharide-degrading enzymes in human commensal butyrate producers.</title>
        <authorList>
            <person name="Tanno H."/>
            <person name="Fujii T."/>
            <person name="Hirano K."/>
            <person name="Maeno S."/>
            <person name="Tonozuka T."/>
            <person name="Sakamoto M."/>
            <person name="Ohkuma M."/>
            <person name="Tochio T."/>
            <person name="Endo A."/>
        </authorList>
    </citation>
    <scope>NUCLEOTIDE SEQUENCE</scope>
    <source>
        <strain evidence="1">JCM 31265</strain>
    </source>
</reference>
<dbReference type="AlphaFoldDB" id="A0AAI9K4N9"/>
<dbReference type="Proteomes" id="UP000660047">
    <property type="component" value="Unassembled WGS sequence"/>
</dbReference>
<evidence type="ECO:0000313" key="1">
    <source>
        <dbReference type="EMBL" id="GFO94407.1"/>
    </source>
</evidence>
<evidence type="ECO:0000313" key="2">
    <source>
        <dbReference type="Proteomes" id="UP000660047"/>
    </source>
</evidence>
<sequence>MGKKICVVFPGIGYHTDKPLLYYSKKYMMAHGYDIVDVTYGKLSGHLPEEIQKVFDDGWNKAVDCLKNVDFSDAEDIVFLSKSIGTAISARYVAEKGLKVRNIYFTPLEITMQYANSNGIAFHGTADPLVNTGEITKLCEERHIPLYRYEGGNHSIETKDILWNIKTQKDIAEKYIDYLNF</sequence>
<dbReference type="InterPro" id="IPR029058">
    <property type="entry name" value="AB_hydrolase_fold"/>
</dbReference>
<accession>A0AAI9K4N9</accession>
<dbReference type="GO" id="GO:0016787">
    <property type="term" value="F:hydrolase activity"/>
    <property type="evidence" value="ECO:0007669"/>
    <property type="project" value="UniProtKB-KW"/>
</dbReference>
<comment type="caution">
    <text evidence="1">The sequence shown here is derived from an EMBL/GenBank/DDBJ whole genome shotgun (WGS) entry which is preliminary data.</text>
</comment>
<dbReference type="Gene3D" id="3.40.50.1820">
    <property type="entry name" value="alpha/beta hydrolase"/>
    <property type="match status" value="1"/>
</dbReference>
<dbReference type="SUPFAM" id="SSF53474">
    <property type="entry name" value="alpha/beta-Hydrolases"/>
    <property type="match status" value="1"/>
</dbReference>
<name>A0AAI9K4N9_9FIRM</name>
<protein>
    <submittedName>
        <fullName evidence="1">Alpha/beta hydrolase</fullName>
    </submittedName>
</protein>
<keyword evidence="1" id="KW-0378">Hydrolase</keyword>
<proteinExistence type="predicted"/>
<dbReference type="EMBL" id="BLYL01000007">
    <property type="protein sequence ID" value="GFO94407.1"/>
    <property type="molecule type" value="Genomic_DNA"/>
</dbReference>
<dbReference type="RefSeq" id="WP_055223760.1">
    <property type="nucleotide sequence ID" value="NZ_BLYL01000007.1"/>
</dbReference>